<feature type="transmembrane region" description="Helical" evidence="2">
    <location>
        <begin position="390"/>
        <end position="410"/>
    </location>
</feature>
<keyword evidence="2" id="KW-1133">Transmembrane helix</keyword>
<reference evidence="3 4" key="1">
    <citation type="submission" date="2024-02" db="EMBL/GenBank/DDBJ databases">
        <authorList>
            <person name="Daric V."/>
            <person name="Darras S."/>
        </authorList>
    </citation>
    <scope>NUCLEOTIDE SEQUENCE [LARGE SCALE GENOMIC DNA]</scope>
</reference>
<dbReference type="EMBL" id="CAWYQH010000108">
    <property type="protein sequence ID" value="CAK8689218.1"/>
    <property type="molecule type" value="Genomic_DNA"/>
</dbReference>
<feature type="transmembrane region" description="Helical" evidence="2">
    <location>
        <begin position="56"/>
        <end position="76"/>
    </location>
</feature>
<evidence type="ECO:0000256" key="1">
    <source>
        <dbReference type="SAM" id="MobiDB-lite"/>
    </source>
</evidence>
<feature type="region of interest" description="Disordered" evidence="1">
    <location>
        <begin position="340"/>
        <end position="369"/>
    </location>
</feature>
<feature type="transmembrane region" description="Helical" evidence="2">
    <location>
        <begin position="88"/>
        <end position="112"/>
    </location>
</feature>
<comment type="caution">
    <text evidence="3">The sequence shown here is derived from an EMBL/GenBank/DDBJ whole genome shotgun (WGS) entry which is preliminary data.</text>
</comment>
<evidence type="ECO:0008006" key="5">
    <source>
        <dbReference type="Google" id="ProtNLM"/>
    </source>
</evidence>
<protein>
    <recommendedName>
        <fullName evidence="5">G-protein coupled receptors family 1 profile domain-containing protein</fullName>
    </recommendedName>
</protein>
<feature type="compositionally biased region" description="Basic residues" evidence="1">
    <location>
        <begin position="355"/>
        <end position="368"/>
    </location>
</feature>
<keyword evidence="2" id="KW-0812">Transmembrane</keyword>
<evidence type="ECO:0000313" key="4">
    <source>
        <dbReference type="Proteomes" id="UP001642483"/>
    </source>
</evidence>
<keyword evidence="2" id="KW-0472">Membrane</keyword>
<feature type="transmembrane region" description="Helical" evidence="2">
    <location>
        <begin position="270"/>
        <end position="292"/>
    </location>
</feature>
<evidence type="ECO:0000313" key="3">
    <source>
        <dbReference type="EMBL" id="CAK8689218.1"/>
    </source>
</evidence>
<gene>
    <name evidence="3" type="ORF">CVLEPA_LOCUS21174</name>
</gene>
<accession>A0ABP0GCK9</accession>
<name>A0ABP0GCK9_CLALP</name>
<proteinExistence type="predicted"/>
<feature type="transmembrane region" description="Helical" evidence="2">
    <location>
        <begin position="430"/>
        <end position="452"/>
    </location>
</feature>
<feature type="transmembrane region" description="Helical" evidence="2">
    <location>
        <begin position="132"/>
        <end position="155"/>
    </location>
</feature>
<sequence length="467" mass="52500">MNDFGTTQENQINSYHESYPNRWITRSYEGSASFITNATAAPYCVLNDSAFRATHLITGGVILPIHFFLAMSLIVFRQKLRQKVINIYATNVILSNLFTSLCRIASAWKFIFVSPTMPLYNQRNISTPLLHVWFGMELLLPLVTLVKSGGIALIIKALTEDVLRTHKIVSGLADYNDNTFNSTRPNGSNAAMGRCWKWTHPNPREKAVRLILLSWIIPVIVCICAGYDGDCIYECACVVYYVPSNNSVPICPMEKNCSPTWPPLTKSSTLTFTFIWVAYSAIIIILCVQSYINFKLLVRKQLSGLEKRSTDTPRPTYVSSPSSDEVTVSTLTTVSTQINQTENEQAAETSDKISYAKKPKRNRSSIKNRFHESKSHGTKKLLHRSVWKRIIFMVVISIIYVLGMGVLVIMTIITTLKPDTAEASGHRPPFWVISVVSETFLSIFLCSSFLGLRNAVRSMFWKIAGCC</sequence>
<evidence type="ECO:0000256" key="2">
    <source>
        <dbReference type="SAM" id="Phobius"/>
    </source>
</evidence>
<feature type="transmembrane region" description="Helical" evidence="2">
    <location>
        <begin position="207"/>
        <end position="228"/>
    </location>
</feature>
<dbReference type="Proteomes" id="UP001642483">
    <property type="component" value="Unassembled WGS sequence"/>
</dbReference>
<organism evidence="3 4">
    <name type="scientific">Clavelina lepadiformis</name>
    <name type="common">Light-bulb sea squirt</name>
    <name type="synonym">Ascidia lepadiformis</name>
    <dbReference type="NCBI Taxonomy" id="159417"/>
    <lineage>
        <taxon>Eukaryota</taxon>
        <taxon>Metazoa</taxon>
        <taxon>Chordata</taxon>
        <taxon>Tunicata</taxon>
        <taxon>Ascidiacea</taxon>
        <taxon>Aplousobranchia</taxon>
        <taxon>Clavelinidae</taxon>
        <taxon>Clavelina</taxon>
    </lineage>
</organism>
<keyword evidence="4" id="KW-1185">Reference proteome</keyword>